<reference evidence="1 2" key="1">
    <citation type="journal article" date="2021" name="Commun. Biol.">
        <title>The genome of Shorea leprosula (Dipterocarpaceae) highlights the ecological relevance of drought in aseasonal tropical rainforests.</title>
        <authorList>
            <person name="Ng K.K.S."/>
            <person name="Kobayashi M.J."/>
            <person name="Fawcett J.A."/>
            <person name="Hatakeyama M."/>
            <person name="Paape T."/>
            <person name="Ng C.H."/>
            <person name="Ang C.C."/>
            <person name="Tnah L.H."/>
            <person name="Lee C.T."/>
            <person name="Nishiyama T."/>
            <person name="Sese J."/>
            <person name="O'Brien M.J."/>
            <person name="Copetti D."/>
            <person name="Mohd Noor M.I."/>
            <person name="Ong R.C."/>
            <person name="Putra M."/>
            <person name="Sireger I.Z."/>
            <person name="Indrioko S."/>
            <person name="Kosugi Y."/>
            <person name="Izuno A."/>
            <person name="Isagi Y."/>
            <person name="Lee S.L."/>
            <person name="Shimizu K.K."/>
        </authorList>
    </citation>
    <scope>NUCLEOTIDE SEQUENCE [LARGE SCALE GENOMIC DNA]</scope>
    <source>
        <strain evidence="1">214</strain>
    </source>
</reference>
<accession>A0AAV5MH00</accession>
<dbReference type="AlphaFoldDB" id="A0AAV5MH00"/>
<name>A0AAV5MH00_9ROSI</name>
<organism evidence="1 2">
    <name type="scientific">Rubroshorea leprosula</name>
    <dbReference type="NCBI Taxonomy" id="152421"/>
    <lineage>
        <taxon>Eukaryota</taxon>
        <taxon>Viridiplantae</taxon>
        <taxon>Streptophyta</taxon>
        <taxon>Embryophyta</taxon>
        <taxon>Tracheophyta</taxon>
        <taxon>Spermatophyta</taxon>
        <taxon>Magnoliopsida</taxon>
        <taxon>eudicotyledons</taxon>
        <taxon>Gunneridae</taxon>
        <taxon>Pentapetalae</taxon>
        <taxon>rosids</taxon>
        <taxon>malvids</taxon>
        <taxon>Malvales</taxon>
        <taxon>Dipterocarpaceae</taxon>
        <taxon>Rubroshorea</taxon>
    </lineage>
</organism>
<comment type="caution">
    <text evidence="1">The sequence shown here is derived from an EMBL/GenBank/DDBJ whole genome shotgun (WGS) entry which is preliminary data.</text>
</comment>
<protein>
    <submittedName>
        <fullName evidence="1">Uncharacterized protein</fullName>
    </submittedName>
</protein>
<sequence>MTIFKSQGMSPTDVAARKYLSLKDGRLERGSEKMQGWEGWSYEVKNCLCCCCLHLVTGEEQKSIGI</sequence>
<gene>
    <name evidence="1" type="ORF">SLEP1_g55262</name>
</gene>
<evidence type="ECO:0000313" key="1">
    <source>
        <dbReference type="EMBL" id="GKV48449.1"/>
    </source>
</evidence>
<dbReference type="EMBL" id="BPVZ01000257">
    <property type="protein sequence ID" value="GKV48449.1"/>
    <property type="molecule type" value="Genomic_DNA"/>
</dbReference>
<dbReference type="Proteomes" id="UP001054252">
    <property type="component" value="Unassembled WGS sequence"/>
</dbReference>
<proteinExistence type="predicted"/>
<keyword evidence="2" id="KW-1185">Reference proteome</keyword>
<evidence type="ECO:0000313" key="2">
    <source>
        <dbReference type="Proteomes" id="UP001054252"/>
    </source>
</evidence>